<keyword evidence="6 7" id="KW-0067">ATP-binding</keyword>
<feature type="domain" description="Protein kinase" evidence="9">
    <location>
        <begin position="15"/>
        <end position="273"/>
    </location>
</feature>
<protein>
    <recommendedName>
        <fullName evidence="1">non-specific serine/threonine protein kinase</fullName>
        <ecNumber evidence="1">2.7.11.1</ecNumber>
    </recommendedName>
</protein>
<evidence type="ECO:0000256" key="5">
    <source>
        <dbReference type="ARBA" id="ARBA00022777"/>
    </source>
</evidence>
<keyword evidence="8" id="KW-1133">Transmembrane helix</keyword>
<evidence type="ECO:0000256" key="8">
    <source>
        <dbReference type="SAM" id="Phobius"/>
    </source>
</evidence>
<evidence type="ECO:0000256" key="3">
    <source>
        <dbReference type="ARBA" id="ARBA00022679"/>
    </source>
</evidence>
<feature type="binding site" evidence="7">
    <location>
        <position position="44"/>
    </location>
    <ligand>
        <name>ATP</name>
        <dbReference type="ChEBI" id="CHEBI:30616"/>
    </ligand>
</feature>
<keyword evidence="8" id="KW-0472">Membrane</keyword>
<dbReference type="SMART" id="SM00220">
    <property type="entry name" value="S_TKc"/>
    <property type="match status" value="1"/>
</dbReference>
<evidence type="ECO:0000256" key="6">
    <source>
        <dbReference type="ARBA" id="ARBA00022840"/>
    </source>
</evidence>
<dbReference type="SUPFAM" id="SSF56112">
    <property type="entry name" value="Protein kinase-like (PK-like)"/>
    <property type="match status" value="1"/>
</dbReference>
<dbReference type="Pfam" id="PF00069">
    <property type="entry name" value="Pkinase"/>
    <property type="match status" value="1"/>
</dbReference>
<dbReference type="PROSITE" id="PS50011">
    <property type="entry name" value="PROTEIN_KINASE_DOM"/>
    <property type="match status" value="1"/>
</dbReference>
<organism evidence="10 11">
    <name type="scientific">Pyrinomonas methylaliphatogenes</name>
    <dbReference type="NCBI Taxonomy" id="454194"/>
    <lineage>
        <taxon>Bacteria</taxon>
        <taxon>Pseudomonadati</taxon>
        <taxon>Acidobacteriota</taxon>
        <taxon>Blastocatellia</taxon>
        <taxon>Blastocatellales</taxon>
        <taxon>Pyrinomonadaceae</taxon>
        <taxon>Pyrinomonas</taxon>
    </lineage>
</organism>
<gene>
    <name evidence="10" type="ORF">PYK22_01270</name>
</gene>
<keyword evidence="3" id="KW-0808">Transferase</keyword>
<evidence type="ECO:0000313" key="10">
    <source>
        <dbReference type="EMBL" id="CDM65272.1"/>
    </source>
</evidence>
<evidence type="ECO:0000256" key="4">
    <source>
        <dbReference type="ARBA" id="ARBA00022741"/>
    </source>
</evidence>
<dbReference type="GO" id="GO:0005524">
    <property type="term" value="F:ATP binding"/>
    <property type="evidence" value="ECO:0007669"/>
    <property type="project" value="UniProtKB-UniRule"/>
</dbReference>
<evidence type="ECO:0000256" key="7">
    <source>
        <dbReference type="PROSITE-ProRule" id="PRU10141"/>
    </source>
</evidence>
<reference evidence="10 11" key="1">
    <citation type="submission" date="2013-12" db="EMBL/GenBank/DDBJ databases">
        <authorList>
            <person name="Stott M."/>
        </authorList>
    </citation>
    <scope>NUCLEOTIDE SEQUENCE [LARGE SCALE GENOMIC DNA]</scope>
    <source>
        <strain evidence="10 11">K22</strain>
    </source>
</reference>
<sequence>MRPCLLQLGSIVGDYRILGFLGRGGMGEVYRAQHMKLGRVVAIKILTGALQDATALERFRNEARIQSRLQHANIATLYDFMEVDGRPCIIMEYVDGLTLTELIARRGQLSVSEALDIFRSLVKAIAYVHECGIVHRDLKPNNIKVDSKGEAKLLDFGIARAELTPRLTASGHIVGTIEYLAPEQLQTGCADQRSDIWALGALLYEMLTGRAPFAASTIGEICDRINRAAYEPPSHLNPAIFPELEGLIARCLKRDPSARYRSADELLADVERLGRQLEQRAAGSPRDRLEPAKMHRRQWALIGVAAGTLIVLIILAFWASSYNEGQSGSVSLTRSVAQSAFLSPKVDSTIGTARPHTIIIDVFEGHAQVYRDNQLLGTTPYELTALPGQVVRLNLKSEGFKDKTVEFTVSETRHVYTFRMER</sequence>
<dbReference type="EC" id="2.7.11.1" evidence="1"/>
<dbReference type="CDD" id="cd14014">
    <property type="entry name" value="STKc_PknB_like"/>
    <property type="match status" value="1"/>
</dbReference>
<dbReference type="PROSITE" id="PS00107">
    <property type="entry name" value="PROTEIN_KINASE_ATP"/>
    <property type="match status" value="1"/>
</dbReference>
<dbReference type="Proteomes" id="UP000031518">
    <property type="component" value="Unassembled WGS sequence"/>
</dbReference>
<dbReference type="OrthoDB" id="127412at2"/>
<dbReference type="GO" id="GO:0004674">
    <property type="term" value="F:protein serine/threonine kinase activity"/>
    <property type="evidence" value="ECO:0007669"/>
    <property type="project" value="UniProtKB-KW"/>
</dbReference>
<dbReference type="PANTHER" id="PTHR43289">
    <property type="entry name" value="MITOGEN-ACTIVATED PROTEIN KINASE KINASE KINASE 20-RELATED"/>
    <property type="match status" value="1"/>
</dbReference>
<reference evidence="10 11" key="2">
    <citation type="submission" date="2015-01" db="EMBL/GenBank/DDBJ databases">
        <title>Complete genome sequence of Pyrinomonas methylaliphatogenes type strain K22T.</title>
        <authorList>
            <person name="Lee K.C.Y."/>
            <person name="Power J.F."/>
            <person name="Dunfield P.F."/>
            <person name="Morgan X.C."/>
            <person name="Huttenhower C."/>
            <person name="Stott M.B."/>
        </authorList>
    </citation>
    <scope>NUCLEOTIDE SEQUENCE [LARGE SCALE GENOMIC DNA]</scope>
    <source>
        <strain evidence="10 11">K22</strain>
    </source>
</reference>
<dbReference type="Gene3D" id="3.30.200.20">
    <property type="entry name" value="Phosphorylase Kinase, domain 1"/>
    <property type="match status" value="1"/>
</dbReference>
<proteinExistence type="predicted"/>
<dbReference type="PANTHER" id="PTHR43289:SF6">
    <property type="entry name" value="SERINE_THREONINE-PROTEIN KINASE NEKL-3"/>
    <property type="match status" value="1"/>
</dbReference>
<dbReference type="STRING" id="454194.PYK22_01270"/>
<dbReference type="AlphaFoldDB" id="A0A0B6WWZ7"/>
<dbReference type="RefSeq" id="WP_083437655.1">
    <property type="nucleotide sequence ID" value="NZ_CBXV010000004.1"/>
</dbReference>
<name>A0A0B6WWZ7_9BACT</name>
<keyword evidence="8" id="KW-0812">Transmembrane</keyword>
<dbReference type="InterPro" id="IPR017441">
    <property type="entry name" value="Protein_kinase_ATP_BS"/>
</dbReference>
<keyword evidence="11" id="KW-1185">Reference proteome</keyword>
<dbReference type="Gene3D" id="1.10.510.10">
    <property type="entry name" value="Transferase(Phosphotransferase) domain 1"/>
    <property type="match status" value="1"/>
</dbReference>
<evidence type="ECO:0000259" key="9">
    <source>
        <dbReference type="PROSITE" id="PS50011"/>
    </source>
</evidence>
<evidence type="ECO:0000256" key="2">
    <source>
        <dbReference type="ARBA" id="ARBA00022527"/>
    </source>
</evidence>
<keyword evidence="4 7" id="KW-0547">Nucleotide-binding</keyword>
<dbReference type="EMBL" id="CBXV010000004">
    <property type="protein sequence ID" value="CDM65272.1"/>
    <property type="molecule type" value="Genomic_DNA"/>
</dbReference>
<feature type="transmembrane region" description="Helical" evidence="8">
    <location>
        <begin position="299"/>
        <end position="319"/>
    </location>
</feature>
<dbReference type="InterPro" id="IPR011009">
    <property type="entry name" value="Kinase-like_dom_sf"/>
</dbReference>
<dbReference type="FunFam" id="1.10.510.10:FF:000021">
    <property type="entry name" value="Serine/threonine protein kinase"/>
    <property type="match status" value="1"/>
</dbReference>
<dbReference type="InterPro" id="IPR000719">
    <property type="entry name" value="Prot_kinase_dom"/>
</dbReference>
<keyword evidence="5 10" id="KW-0418">Kinase</keyword>
<keyword evidence="2" id="KW-0723">Serine/threonine-protein kinase</keyword>
<accession>A0A0B6WWZ7</accession>
<evidence type="ECO:0000313" key="11">
    <source>
        <dbReference type="Proteomes" id="UP000031518"/>
    </source>
</evidence>
<evidence type="ECO:0000256" key="1">
    <source>
        <dbReference type="ARBA" id="ARBA00012513"/>
    </source>
</evidence>